<feature type="transmembrane region" description="Helical" evidence="19">
    <location>
        <begin position="109"/>
        <end position="130"/>
    </location>
</feature>
<proteinExistence type="inferred from homology"/>
<evidence type="ECO:0000256" key="15">
    <source>
        <dbReference type="PIRSR" id="PIRSR600829-1"/>
    </source>
</evidence>
<keyword evidence="13" id="KW-0594">Phospholipid biosynthesis</keyword>
<dbReference type="InterPro" id="IPR036945">
    <property type="entry name" value="DAGK_sf"/>
</dbReference>
<evidence type="ECO:0000256" key="3">
    <source>
        <dbReference type="ARBA" id="ARBA00022475"/>
    </source>
</evidence>
<dbReference type="OrthoDB" id="9789934at2"/>
<dbReference type="EMBL" id="CP037940">
    <property type="protein sequence ID" value="QBO37320.1"/>
    <property type="molecule type" value="Genomic_DNA"/>
</dbReference>
<evidence type="ECO:0000256" key="11">
    <source>
        <dbReference type="ARBA" id="ARBA00023098"/>
    </source>
</evidence>
<evidence type="ECO:0000256" key="19">
    <source>
        <dbReference type="SAM" id="Phobius"/>
    </source>
</evidence>
<keyword evidence="11" id="KW-0443">Lipid metabolism</keyword>
<dbReference type="KEGG" id="wei:EQG49_13035"/>
<evidence type="ECO:0000256" key="17">
    <source>
        <dbReference type="PIRSR" id="PIRSR600829-3"/>
    </source>
</evidence>
<evidence type="ECO:0000256" key="2">
    <source>
        <dbReference type="ARBA" id="ARBA00005967"/>
    </source>
</evidence>
<keyword evidence="21" id="KW-1185">Reference proteome</keyword>
<keyword evidence="9 17" id="KW-0067">ATP-binding</keyword>
<keyword evidence="6 19" id="KW-0812">Transmembrane</keyword>
<dbReference type="PANTHER" id="PTHR34299">
    <property type="entry name" value="DIACYLGLYCEROL KINASE"/>
    <property type="match status" value="1"/>
</dbReference>
<dbReference type="GO" id="GO:0005886">
    <property type="term" value="C:plasma membrane"/>
    <property type="evidence" value="ECO:0007669"/>
    <property type="project" value="UniProtKB-SubCell"/>
</dbReference>
<reference evidence="21" key="1">
    <citation type="submission" date="2019-03" db="EMBL/GenBank/DDBJ databases">
        <title>Weissella sp. 26KH-42 Genome sequencing.</title>
        <authorList>
            <person name="Heo J."/>
            <person name="Kim S.-J."/>
            <person name="Kim J.-S."/>
            <person name="Hong S.-B."/>
            <person name="Kwon S.-W."/>
        </authorList>
    </citation>
    <scope>NUCLEOTIDE SEQUENCE [LARGE SCALE GENOMIC DNA]</scope>
    <source>
        <strain evidence="21">26KH-42</strain>
    </source>
</reference>
<keyword evidence="8 20" id="KW-0418">Kinase</keyword>
<sequence length="141" mass="15675">MRLGWLDKRLASYKTQTKKNRHFLQSLGHALDGALLVVKNERNMRFHILMSVVTIGLGLYLGIGRADWLWIAVAITSVITAEFLNTIVEALVDLTIGSRYDAMAKTAKDVAAGSTLLAAGFAVVIGILIFEPYVRYWIQTH</sequence>
<keyword evidence="12 19" id="KW-0472">Membrane</keyword>
<feature type="binding site" evidence="18">
    <location>
        <position position="41"/>
    </location>
    <ligand>
        <name>a divalent metal cation</name>
        <dbReference type="ChEBI" id="CHEBI:60240"/>
    </ligand>
</feature>
<keyword evidence="7 17" id="KW-0547">Nucleotide-binding</keyword>
<keyword evidence="3" id="KW-1003">Cell membrane</keyword>
<feature type="binding site" evidence="17">
    <location>
        <position position="41"/>
    </location>
    <ligand>
        <name>ATP</name>
        <dbReference type="ChEBI" id="CHEBI:30616"/>
    </ligand>
</feature>
<keyword evidence="10 19" id="KW-1133">Transmembrane helix</keyword>
<keyword evidence="14" id="KW-1208">Phospholipid metabolism</keyword>
<feature type="binding site" evidence="16">
    <location>
        <position position="82"/>
    </location>
    <ligand>
        <name>substrate</name>
    </ligand>
</feature>
<dbReference type="PANTHER" id="PTHR34299:SF1">
    <property type="entry name" value="DIACYLGLYCEROL KINASE"/>
    <property type="match status" value="1"/>
</dbReference>
<evidence type="ECO:0000256" key="6">
    <source>
        <dbReference type="ARBA" id="ARBA00022692"/>
    </source>
</evidence>
<evidence type="ECO:0000256" key="12">
    <source>
        <dbReference type="ARBA" id="ARBA00023136"/>
    </source>
</evidence>
<dbReference type="Pfam" id="PF01219">
    <property type="entry name" value="DAGK_prokar"/>
    <property type="match status" value="1"/>
</dbReference>
<dbReference type="GO" id="GO:0016301">
    <property type="term" value="F:kinase activity"/>
    <property type="evidence" value="ECO:0007669"/>
    <property type="project" value="UniProtKB-KW"/>
</dbReference>
<organism evidence="20 21">
    <name type="scientific">Periweissella cryptocerci</name>
    <dbReference type="NCBI Taxonomy" id="2506420"/>
    <lineage>
        <taxon>Bacteria</taxon>
        <taxon>Bacillati</taxon>
        <taxon>Bacillota</taxon>
        <taxon>Bacilli</taxon>
        <taxon>Lactobacillales</taxon>
        <taxon>Lactobacillaceae</taxon>
        <taxon>Periweissella</taxon>
    </lineage>
</organism>
<evidence type="ECO:0000256" key="14">
    <source>
        <dbReference type="ARBA" id="ARBA00023264"/>
    </source>
</evidence>
<feature type="binding site" evidence="18">
    <location>
        <position position="89"/>
    </location>
    <ligand>
        <name>a divalent metal cation</name>
        <dbReference type="ChEBI" id="CHEBI:60240"/>
    </ligand>
</feature>
<comment type="subcellular location">
    <subcellularLocation>
        <location evidence="1">Cell membrane</location>
        <topology evidence="1">Multi-pass membrane protein</topology>
    </subcellularLocation>
</comment>
<accession>A0A4P6YWU3</accession>
<dbReference type="InterPro" id="IPR000829">
    <property type="entry name" value="DAGK"/>
</dbReference>
<dbReference type="Gene3D" id="1.10.287.3610">
    <property type="match status" value="1"/>
</dbReference>
<protein>
    <submittedName>
        <fullName evidence="20">Diacylglycerol kinase family protein</fullName>
    </submittedName>
</protein>
<evidence type="ECO:0000256" key="16">
    <source>
        <dbReference type="PIRSR" id="PIRSR600829-2"/>
    </source>
</evidence>
<feature type="active site" description="Proton acceptor" evidence="15">
    <location>
        <position position="82"/>
    </location>
</feature>
<evidence type="ECO:0000256" key="18">
    <source>
        <dbReference type="PIRSR" id="PIRSR600829-4"/>
    </source>
</evidence>
<feature type="transmembrane region" description="Helical" evidence="19">
    <location>
        <begin position="46"/>
        <end position="63"/>
    </location>
</feature>
<keyword evidence="4" id="KW-0444">Lipid biosynthesis</keyword>
<keyword evidence="18" id="KW-0479">Metal-binding</keyword>
<dbReference type="AlphaFoldDB" id="A0A4P6YWU3"/>
<comment type="cofactor">
    <cofactor evidence="18">
        <name>Mg(2+)</name>
        <dbReference type="ChEBI" id="CHEBI:18420"/>
    </cofactor>
    <text evidence="18">Mn(2+), Zn(2+), Cd(2+) and Co(2+) support activity to lesser extents.</text>
</comment>
<evidence type="ECO:0000256" key="1">
    <source>
        <dbReference type="ARBA" id="ARBA00004651"/>
    </source>
</evidence>
<evidence type="ECO:0000256" key="9">
    <source>
        <dbReference type="ARBA" id="ARBA00022840"/>
    </source>
</evidence>
<dbReference type="InterPro" id="IPR033717">
    <property type="entry name" value="UDPK"/>
</dbReference>
<keyword evidence="18" id="KW-0460">Magnesium</keyword>
<evidence type="ECO:0000256" key="5">
    <source>
        <dbReference type="ARBA" id="ARBA00022679"/>
    </source>
</evidence>
<evidence type="ECO:0000256" key="10">
    <source>
        <dbReference type="ARBA" id="ARBA00022989"/>
    </source>
</evidence>
<comment type="similarity">
    <text evidence="2">Belongs to the bacterial diacylglycerol kinase family.</text>
</comment>
<dbReference type="GO" id="GO:0046872">
    <property type="term" value="F:metal ion binding"/>
    <property type="evidence" value="ECO:0007669"/>
    <property type="project" value="UniProtKB-KW"/>
</dbReference>
<feature type="binding site" evidence="17">
    <location>
        <position position="89"/>
    </location>
    <ligand>
        <name>ATP</name>
        <dbReference type="ChEBI" id="CHEBI:30616"/>
    </ligand>
</feature>
<evidence type="ECO:0000313" key="20">
    <source>
        <dbReference type="EMBL" id="QBO37320.1"/>
    </source>
</evidence>
<evidence type="ECO:0000256" key="4">
    <source>
        <dbReference type="ARBA" id="ARBA00022516"/>
    </source>
</evidence>
<dbReference type="GO" id="GO:0005524">
    <property type="term" value="F:ATP binding"/>
    <property type="evidence" value="ECO:0007669"/>
    <property type="project" value="UniProtKB-KW"/>
</dbReference>
<name>A0A4P6YWU3_9LACO</name>
<evidence type="ECO:0000313" key="21">
    <source>
        <dbReference type="Proteomes" id="UP000292886"/>
    </source>
</evidence>
<evidence type="ECO:0000256" key="13">
    <source>
        <dbReference type="ARBA" id="ARBA00023209"/>
    </source>
</evidence>
<evidence type="ECO:0000256" key="7">
    <source>
        <dbReference type="ARBA" id="ARBA00022741"/>
    </source>
</evidence>
<feature type="transmembrane region" description="Helical" evidence="19">
    <location>
        <begin position="69"/>
        <end position="88"/>
    </location>
</feature>
<dbReference type="CDD" id="cd14265">
    <property type="entry name" value="UDPK_IM_like"/>
    <property type="match status" value="1"/>
</dbReference>
<evidence type="ECO:0000256" key="8">
    <source>
        <dbReference type="ARBA" id="ARBA00022777"/>
    </source>
</evidence>
<dbReference type="RefSeq" id="WP_133364397.1">
    <property type="nucleotide sequence ID" value="NZ_CP037940.1"/>
</dbReference>
<dbReference type="GO" id="GO:0008654">
    <property type="term" value="P:phospholipid biosynthetic process"/>
    <property type="evidence" value="ECO:0007669"/>
    <property type="project" value="UniProtKB-KW"/>
</dbReference>
<dbReference type="Proteomes" id="UP000292886">
    <property type="component" value="Chromosome"/>
</dbReference>
<gene>
    <name evidence="20" type="ORF">EQG49_13035</name>
</gene>
<keyword evidence="5" id="KW-0808">Transferase</keyword>
<feature type="binding site" evidence="17">
    <location>
        <begin position="108"/>
        <end position="109"/>
    </location>
    <ligand>
        <name>ATP</name>
        <dbReference type="ChEBI" id="CHEBI:30616"/>
    </ligand>
</feature>